<feature type="region of interest" description="Disordered" evidence="1">
    <location>
        <begin position="1"/>
        <end position="25"/>
    </location>
</feature>
<name>A0A2Z5AA71_9PSED</name>
<evidence type="ECO:0000313" key="3">
    <source>
        <dbReference type="Proteomes" id="UP000250579"/>
    </source>
</evidence>
<evidence type="ECO:0000256" key="1">
    <source>
        <dbReference type="SAM" id="MobiDB-lite"/>
    </source>
</evidence>
<dbReference type="Pfam" id="PF06666">
    <property type="entry name" value="DUF1173"/>
    <property type="match status" value="1"/>
</dbReference>
<gene>
    <name evidence="2" type="ORF">CE139_13575</name>
</gene>
<dbReference type="AlphaFoldDB" id="A0A2Z5AA71"/>
<accession>A0A2Z5AA71</accession>
<organism evidence="2 3">
    <name type="scientific">Pseudomonas oryzihabitans</name>
    <dbReference type="NCBI Taxonomy" id="47885"/>
    <lineage>
        <taxon>Bacteria</taxon>
        <taxon>Pseudomonadati</taxon>
        <taxon>Pseudomonadota</taxon>
        <taxon>Gammaproteobacteria</taxon>
        <taxon>Pseudomonadales</taxon>
        <taxon>Pseudomonadaceae</taxon>
        <taxon>Pseudomonas</taxon>
    </lineage>
</organism>
<protein>
    <submittedName>
        <fullName evidence="2">Uncharacterized protein</fullName>
    </submittedName>
</protein>
<reference evidence="2 3" key="1">
    <citation type="submission" date="2017-06" db="EMBL/GenBank/DDBJ databases">
        <title>Evolution towards high GC content and high-temperature stress adaptation in endophytic Pseudomonas oryzihabitans impacted its plant-growth promoting traits.</title>
        <authorList>
            <person name="Nascimento F.X."/>
        </authorList>
    </citation>
    <scope>NUCLEOTIDE SEQUENCE [LARGE SCALE GENOMIC DNA]</scope>
    <source>
        <strain evidence="2 3">MS8</strain>
    </source>
</reference>
<dbReference type="Proteomes" id="UP000250579">
    <property type="component" value="Chromosome"/>
</dbReference>
<sequence length="91" mass="9862">MPLERQAQGAMNLREGSDGYHLARYPPIGPEQANACRFYATATQRSGLQVYVVGVVEKPDDGGMNVRLARGIGQQAPGISGNTPPRRLPWV</sequence>
<proteinExistence type="predicted"/>
<evidence type="ECO:0000313" key="2">
    <source>
        <dbReference type="EMBL" id="AXA66806.1"/>
    </source>
</evidence>
<dbReference type="InterPro" id="IPR009553">
    <property type="entry name" value="DUF1173"/>
</dbReference>
<dbReference type="EMBL" id="CP022198">
    <property type="protein sequence ID" value="AXA66806.1"/>
    <property type="molecule type" value="Genomic_DNA"/>
</dbReference>